<dbReference type="CDD" id="cd09612">
    <property type="entry name" value="Jacalin"/>
    <property type="match status" value="1"/>
</dbReference>
<dbReference type="InterPro" id="IPR001229">
    <property type="entry name" value="Jacalin-like_lectin_dom"/>
</dbReference>
<dbReference type="SMART" id="SM00915">
    <property type="entry name" value="Jacalin"/>
    <property type="match status" value="2"/>
</dbReference>
<dbReference type="PANTHER" id="PTHR47293">
    <property type="entry name" value="JACALIN-RELATED LECTIN 3"/>
    <property type="match status" value="1"/>
</dbReference>
<protein>
    <submittedName>
        <fullName evidence="5">Agglutinin</fullName>
    </submittedName>
</protein>
<dbReference type="EMBL" id="JACGWL010000652">
    <property type="protein sequence ID" value="KAK4382740.1"/>
    <property type="molecule type" value="Genomic_DNA"/>
</dbReference>
<reference evidence="5" key="2">
    <citation type="journal article" date="2024" name="Plant">
        <title>Genomic evolution and insights into agronomic trait innovations of Sesamum species.</title>
        <authorList>
            <person name="Miao H."/>
            <person name="Wang L."/>
            <person name="Qu L."/>
            <person name="Liu H."/>
            <person name="Sun Y."/>
            <person name="Le M."/>
            <person name="Wang Q."/>
            <person name="Wei S."/>
            <person name="Zheng Y."/>
            <person name="Lin W."/>
            <person name="Duan Y."/>
            <person name="Cao H."/>
            <person name="Xiong S."/>
            <person name="Wang X."/>
            <person name="Wei L."/>
            <person name="Li C."/>
            <person name="Ma Q."/>
            <person name="Ju M."/>
            <person name="Zhao R."/>
            <person name="Li G."/>
            <person name="Mu C."/>
            <person name="Tian Q."/>
            <person name="Mei H."/>
            <person name="Zhang T."/>
            <person name="Gao T."/>
            <person name="Zhang H."/>
        </authorList>
    </citation>
    <scope>NUCLEOTIDE SEQUENCE</scope>
    <source>
        <strain evidence="5">K16</strain>
    </source>
</reference>
<organism evidence="5 6">
    <name type="scientific">Sesamum angolense</name>
    <dbReference type="NCBI Taxonomy" id="2727404"/>
    <lineage>
        <taxon>Eukaryota</taxon>
        <taxon>Viridiplantae</taxon>
        <taxon>Streptophyta</taxon>
        <taxon>Embryophyta</taxon>
        <taxon>Tracheophyta</taxon>
        <taxon>Spermatophyta</taxon>
        <taxon>Magnoliopsida</taxon>
        <taxon>eudicotyledons</taxon>
        <taxon>Gunneridae</taxon>
        <taxon>Pentapetalae</taxon>
        <taxon>asterids</taxon>
        <taxon>lamiids</taxon>
        <taxon>Lamiales</taxon>
        <taxon>Pedaliaceae</taxon>
        <taxon>Sesamum</taxon>
    </lineage>
</organism>
<dbReference type="GO" id="GO:0030246">
    <property type="term" value="F:carbohydrate binding"/>
    <property type="evidence" value="ECO:0007669"/>
    <property type="project" value="UniProtKB-KW"/>
</dbReference>
<evidence type="ECO:0000259" key="4">
    <source>
        <dbReference type="PROSITE" id="PS51752"/>
    </source>
</evidence>
<dbReference type="PANTHER" id="PTHR47293:SF66">
    <property type="entry name" value="JACALIN-RELATED LECTIN 11-RELATED"/>
    <property type="match status" value="1"/>
</dbReference>
<comment type="caution">
    <text evidence="5">The sequence shown here is derived from an EMBL/GenBank/DDBJ whole genome shotgun (WGS) entry which is preliminary data.</text>
</comment>
<evidence type="ECO:0000313" key="5">
    <source>
        <dbReference type="EMBL" id="KAK4382740.1"/>
    </source>
</evidence>
<comment type="similarity">
    <text evidence="1">Belongs to the jacalin lectin family.</text>
</comment>
<dbReference type="PROSITE" id="PS51752">
    <property type="entry name" value="JACALIN_LECTIN"/>
    <property type="match status" value="2"/>
</dbReference>
<dbReference type="Proteomes" id="UP001289374">
    <property type="component" value="Unassembled WGS sequence"/>
</dbReference>
<dbReference type="InterPro" id="IPR033734">
    <property type="entry name" value="Jacalin-like_lectin_dom_plant"/>
</dbReference>
<keyword evidence="3" id="KW-0677">Repeat</keyword>
<proteinExistence type="inferred from homology"/>
<gene>
    <name evidence="5" type="ORF">Sango_2843900</name>
</gene>
<evidence type="ECO:0000256" key="1">
    <source>
        <dbReference type="ARBA" id="ARBA00006568"/>
    </source>
</evidence>
<keyword evidence="6" id="KW-1185">Reference proteome</keyword>
<accession>A0AAE1T6F4</accession>
<feature type="domain" description="Jacalin-type lectin" evidence="4">
    <location>
        <begin position="11"/>
        <end position="157"/>
    </location>
</feature>
<evidence type="ECO:0000256" key="2">
    <source>
        <dbReference type="ARBA" id="ARBA00022734"/>
    </source>
</evidence>
<name>A0AAE1T6F4_9LAMI</name>
<dbReference type="Pfam" id="PF01419">
    <property type="entry name" value="Jacalin"/>
    <property type="match status" value="2"/>
</dbReference>
<dbReference type="Gene3D" id="2.100.10.30">
    <property type="entry name" value="Jacalin-like lectin domain"/>
    <property type="match status" value="2"/>
</dbReference>
<evidence type="ECO:0000313" key="6">
    <source>
        <dbReference type="Proteomes" id="UP001289374"/>
    </source>
</evidence>
<dbReference type="AlphaFoldDB" id="A0AAE1T6F4"/>
<sequence>MTKNEISCEEEIEVGGWGWGGGESQKWIYKPQDGIFTQIIVAYGDQCIKSIRFVDGSMEYSPHFGAASSNDTNTQIINIDHPEEYLIGVSVDFPSDVCISVRPLRFHTNARQYDWTQWSSYCCSSSNFQIDGRRRVVGFHGHASSTRLHSIGVYVFNLVDDIFKDCVPRYPGPWGGCGGRHWDDGVFSAVKQIHVHVSDFVCIRGIQFEYLGRDGRSTWSPCHGANFVKPEKIEIKCKEEEVLIGVAGFYGRVKGSGEIEVIKSLSFYTNKRLFGPYGDENGNHFTSMACRNGKVVGFRGSSGLHLEYV</sequence>
<dbReference type="SUPFAM" id="SSF51101">
    <property type="entry name" value="Mannose-binding lectins"/>
    <property type="match status" value="2"/>
</dbReference>
<feature type="domain" description="Jacalin-type lectin" evidence="4">
    <location>
        <begin position="168"/>
        <end position="309"/>
    </location>
</feature>
<reference evidence="5" key="1">
    <citation type="submission" date="2020-06" db="EMBL/GenBank/DDBJ databases">
        <authorList>
            <person name="Li T."/>
            <person name="Hu X."/>
            <person name="Zhang T."/>
            <person name="Song X."/>
            <person name="Zhang H."/>
            <person name="Dai N."/>
            <person name="Sheng W."/>
            <person name="Hou X."/>
            <person name="Wei L."/>
        </authorList>
    </citation>
    <scope>NUCLEOTIDE SEQUENCE</scope>
    <source>
        <strain evidence="5">K16</strain>
        <tissue evidence="5">Leaf</tissue>
    </source>
</reference>
<keyword evidence="2" id="KW-0430">Lectin</keyword>
<dbReference type="InterPro" id="IPR036404">
    <property type="entry name" value="Jacalin-like_lectin_dom_sf"/>
</dbReference>
<evidence type="ECO:0000256" key="3">
    <source>
        <dbReference type="ARBA" id="ARBA00022737"/>
    </source>
</evidence>